<dbReference type="Gene3D" id="1.25.40.20">
    <property type="entry name" value="Ankyrin repeat-containing domain"/>
    <property type="match status" value="1"/>
</dbReference>
<reference evidence="2 3" key="1">
    <citation type="journal article" date="2024" name="Chem. Sci.">
        <title>Discovery of megapolipeptins by genome mining of a Burkholderiales bacteria collection.</title>
        <authorList>
            <person name="Paulo B.S."/>
            <person name="Recchia M.J.J."/>
            <person name="Lee S."/>
            <person name="Fergusson C.H."/>
            <person name="Romanowski S.B."/>
            <person name="Hernandez A."/>
            <person name="Krull N."/>
            <person name="Liu D.Y."/>
            <person name="Cavanagh H."/>
            <person name="Bos A."/>
            <person name="Gray C.A."/>
            <person name="Murphy B.T."/>
            <person name="Linington R.G."/>
            <person name="Eustaquio A.S."/>
        </authorList>
    </citation>
    <scope>NUCLEOTIDE SEQUENCE [LARGE SCALE GENOMIC DNA]</scope>
    <source>
        <strain evidence="2 3">RL17-335-BIF-A</strain>
    </source>
</reference>
<dbReference type="SUPFAM" id="SSF48403">
    <property type="entry name" value="Ankyrin repeat"/>
    <property type="match status" value="1"/>
</dbReference>
<dbReference type="Pfam" id="PF12796">
    <property type="entry name" value="Ank_2"/>
    <property type="match status" value="1"/>
</dbReference>
<organism evidence="2 3">
    <name type="scientific">Paraburkholderia dilworthii</name>
    <dbReference type="NCBI Taxonomy" id="948106"/>
    <lineage>
        <taxon>Bacteria</taxon>
        <taxon>Pseudomonadati</taxon>
        <taxon>Pseudomonadota</taxon>
        <taxon>Betaproteobacteria</taxon>
        <taxon>Burkholderiales</taxon>
        <taxon>Burkholderiaceae</taxon>
        <taxon>Paraburkholderia</taxon>
    </lineage>
</organism>
<gene>
    <name evidence="2" type="ORF">PQQ68_13200</name>
</gene>
<keyword evidence="1" id="KW-0040">ANK repeat</keyword>
<evidence type="ECO:0008006" key="4">
    <source>
        <dbReference type="Google" id="ProtNLM"/>
    </source>
</evidence>
<protein>
    <recommendedName>
        <fullName evidence="4">Ankyrin repeat-containing protein</fullName>
    </recommendedName>
</protein>
<dbReference type="Proteomes" id="UP001629367">
    <property type="component" value="Unassembled WGS sequence"/>
</dbReference>
<dbReference type="SMART" id="SM00248">
    <property type="entry name" value="ANK"/>
    <property type="match status" value="1"/>
</dbReference>
<dbReference type="PROSITE" id="PS50088">
    <property type="entry name" value="ANK_REPEAT"/>
    <property type="match status" value="1"/>
</dbReference>
<evidence type="ECO:0000313" key="3">
    <source>
        <dbReference type="Proteomes" id="UP001629367"/>
    </source>
</evidence>
<name>A0ABW9D6K4_9BURK</name>
<dbReference type="InterPro" id="IPR002110">
    <property type="entry name" value="Ankyrin_rpt"/>
</dbReference>
<comment type="caution">
    <text evidence="2">The sequence shown here is derived from an EMBL/GenBank/DDBJ whole genome shotgun (WGS) entry which is preliminary data.</text>
</comment>
<accession>A0ABW9D6K4</accession>
<evidence type="ECO:0000256" key="1">
    <source>
        <dbReference type="PROSITE-ProRule" id="PRU00023"/>
    </source>
</evidence>
<feature type="repeat" description="ANK" evidence="1">
    <location>
        <begin position="60"/>
        <end position="92"/>
    </location>
</feature>
<keyword evidence="3" id="KW-1185">Reference proteome</keyword>
<sequence>MQTQNRRTRRARTGRLPSGFSNDRLEWLLSAASRGDFDTVKSVYGSCAWFPTLPSVVGEGGITPLMLAARRGHADIVGYLIANGMDIHAEMPNQSGDPVTALDLARVCNGRLANNDAVIDVLVRASNREGALAEHLNPYADELPDGSFGVASVNVYTKELVDYDVANRQLAEVLKTPEAQAIIAERRAAYEAERKTQQPA</sequence>
<dbReference type="RefSeq" id="WP_408212411.1">
    <property type="nucleotide sequence ID" value="NZ_JAQQBZ010000007.1"/>
</dbReference>
<dbReference type="InterPro" id="IPR036770">
    <property type="entry name" value="Ankyrin_rpt-contain_sf"/>
</dbReference>
<dbReference type="PROSITE" id="PS50297">
    <property type="entry name" value="ANK_REP_REGION"/>
    <property type="match status" value="1"/>
</dbReference>
<evidence type="ECO:0000313" key="2">
    <source>
        <dbReference type="EMBL" id="MFM0593977.1"/>
    </source>
</evidence>
<dbReference type="EMBL" id="JAQQBZ010000007">
    <property type="protein sequence ID" value="MFM0593977.1"/>
    <property type="molecule type" value="Genomic_DNA"/>
</dbReference>
<proteinExistence type="predicted"/>